<dbReference type="Proteomes" id="UP000218767">
    <property type="component" value="Unassembled WGS sequence"/>
</dbReference>
<gene>
    <name evidence="3" type="ORF">COB20_06425</name>
</gene>
<sequence>MTEADFSYSLIAGIFIVILTLMPTAGLRVDYVSSRKPYLGWACLAGFIAIAREVPDGFLGLYPESNLIYLASSFLQFLASLIFLVSLLRINGVLGKQEKAVLAVPVAAWMLAAIYLVFVGMPQSVAVWYFVTTPVIAVTLLIFLQLLRVGGDFSTSQILLLVSSFALLSLRAGMPVSSSMEIVYLVYFLELMLFPVLLTALHLSEVQTAHEKVKVLLRRRIQSEANVQFILDYSMDIIVAVNSAGLLTTWNKGAEAKFGFTSEQAIGKVHIDDFFVGYYCHREVEEYREFDSWMENADGETIAMKVRIKTIKESNRSYTIYMLRDLSAINEVVKNHAENKRERTARGQ</sequence>
<protein>
    <recommendedName>
        <fullName evidence="2">PAS domain-containing protein</fullName>
    </recommendedName>
</protein>
<proteinExistence type="predicted"/>
<keyword evidence="1" id="KW-0812">Transmembrane</keyword>
<feature type="transmembrane region" description="Helical" evidence="1">
    <location>
        <begin position="67"/>
        <end position="88"/>
    </location>
</feature>
<dbReference type="PROSITE" id="PS50112">
    <property type="entry name" value="PAS"/>
    <property type="match status" value="1"/>
</dbReference>
<feature type="domain" description="PAS" evidence="2">
    <location>
        <begin position="223"/>
        <end position="275"/>
    </location>
</feature>
<dbReference type="Gene3D" id="3.30.450.20">
    <property type="entry name" value="PAS domain"/>
    <property type="match status" value="1"/>
</dbReference>
<keyword evidence="1" id="KW-0472">Membrane</keyword>
<evidence type="ECO:0000256" key="1">
    <source>
        <dbReference type="SAM" id="Phobius"/>
    </source>
</evidence>
<feature type="transmembrane region" description="Helical" evidence="1">
    <location>
        <begin position="182"/>
        <end position="204"/>
    </location>
</feature>
<evidence type="ECO:0000313" key="3">
    <source>
        <dbReference type="EMBL" id="PCI78635.1"/>
    </source>
</evidence>
<feature type="transmembrane region" description="Helical" evidence="1">
    <location>
        <begin position="100"/>
        <end position="121"/>
    </location>
</feature>
<dbReference type="SUPFAM" id="SSF55785">
    <property type="entry name" value="PYP-like sensor domain (PAS domain)"/>
    <property type="match status" value="1"/>
</dbReference>
<dbReference type="SMART" id="SM00091">
    <property type="entry name" value="PAS"/>
    <property type="match status" value="1"/>
</dbReference>
<dbReference type="AlphaFoldDB" id="A0A2A4X995"/>
<name>A0A2A4X995_9GAMM</name>
<dbReference type="InterPro" id="IPR035965">
    <property type="entry name" value="PAS-like_dom_sf"/>
</dbReference>
<dbReference type="NCBIfam" id="TIGR00229">
    <property type="entry name" value="sensory_box"/>
    <property type="match status" value="1"/>
</dbReference>
<keyword evidence="1" id="KW-1133">Transmembrane helix</keyword>
<feature type="transmembrane region" description="Helical" evidence="1">
    <location>
        <begin position="158"/>
        <end position="176"/>
    </location>
</feature>
<dbReference type="EMBL" id="NVUL01000029">
    <property type="protein sequence ID" value="PCI78635.1"/>
    <property type="molecule type" value="Genomic_DNA"/>
</dbReference>
<feature type="transmembrane region" description="Helical" evidence="1">
    <location>
        <begin position="127"/>
        <end position="146"/>
    </location>
</feature>
<accession>A0A2A4X995</accession>
<reference evidence="4" key="1">
    <citation type="submission" date="2017-08" db="EMBL/GenBank/DDBJ databases">
        <title>A dynamic microbial community with high functional redundancy inhabits the cold, oxic subseafloor aquifer.</title>
        <authorList>
            <person name="Tully B.J."/>
            <person name="Wheat C.G."/>
            <person name="Glazer B.T."/>
            <person name="Huber J.A."/>
        </authorList>
    </citation>
    <scope>NUCLEOTIDE SEQUENCE [LARGE SCALE GENOMIC DNA]</scope>
</reference>
<organism evidence="3 4">
    <name type="scientific">SAR86 cluster bacterium</name>
    <dbReference type="NCBI Taxonomy" id="2030880"/>
    <lineage>
        <taxon>Bacteria</taxon>
        <taxon>Pseudomonadati</taxon>
        <taxon>Pseudomonadota</taxon>
        <taxon>Gammaproteobacteria</taxon>
        <taxon>SAR86 cluster</taxon>
    </lineage>
</organism>
<feature type="transmembrane region" description="Helical" evidence="1">
    <location>
        <begin position="6"/>
        <end position="26"/>
    </location>
</feature>
<evidence type="ECO:0000259" key="2">
    <source>
        <dbReference type="PROSITE" id="PS50112"/>
    </source>
</evidence>
<comment type="caution">
    <text evidence="3">The sequence shown here is derived from an EMBL/GenBank/DDBJ whole genome shotgun (WGS) entry which is preliminary data.</text>
</comment>
<evidence type="ECO:0000313" key="4">
    <source>
        <dbReference type="Proteomes" id="UP000218767"/>
    </source>
</evidence>
<dbReference type="InterPro" id="IPR000014">
    <property type="entry name" value="PAS"/>
</dbReference>